<keyword evidence="1" id="KW-0677">Repeat</keyword>
<feature type="domain" description="Nephrocystin 3-like N-terminal" evidence="3">
    <location>
        <begin position="63"/>
        <end position="151"/>
    </location>
</feature>
<sequence length="844" mass="95174">MDGIDALKKQLDQLSSPLPRIDKGIASLLSRVEKRELYELMNFISSEMFGTSHVIVTQTRSEGTGEWLLASKEFCDWQGIPSASAALCLKGTVGTGKTYLTSKVIDYVKQTLEVAHHDEGFAYFYCKRSGLSMQNPIIVLRSFVRQLADESDISTYNIGTVLIDLMEESKKPVKIFISSRPDREYLEKVFGGRSIITVDAGHQQGDIQKFLAENLYSTRFFKQRSPKIQGKIREVFTKRGCGMFRWVFLQVRSLKDQTSDDAIDSWAHKLPLDLMGTYNQLWKNIQERDEADLALAERAIMWVLCSLEPLRINALLEAIQYAVQGPDIVQKEKQTKQQILSLCQDLLTVDEVEGVWLLPHASVAEFFESEGWTTWKCDAFAAKVSISFFTGHLSDDAEDSEDSEDPIEAAYHYFHSFAYYAGYNWGEHMSRYDEWLGVAEQEQADPDVAVHLKRFLGTPAEGSHSYRRWAKDNSDTRPTTLPLLAICRYGIYYTLRDWWLGGTITEEMALVRDKHGDNALALAASRGCMPMCRRLTELIDVKHPNAGKHARALSQAIMKHKTDIVEFLIMEAKADVNFAEGTVPSAAQFAAMWRPATLQWLIDQGVVDLTKEYIGGPAYANILIAAVAYSNYQSVEILLRAGVDVNAAVQSGAYGSALVAAAEWRKSSRQTYVGIVQLLLNAGADPNPVFEKGPCDNVLMAAAREISAEWLIDGNRRKEESKEVLQLLLAAGADPTVIPRRSQYGSALAAAAFWGRKEMLQTMISHVGEERAVESLRRSKHCRRRRKFIAEYSVERWKQTATYLAEEVGVSRQILDQIGLWDVEPQAVDGRDYKFVLRYGKRRH</sequence>
<comment type="caution">
    <text evidence="4">The sequence shown here is derived from an EMBL/GenBank/DDBJ whole genome shotgun (WGS) entry which is preliminary data.</text>
</comment>
<dbReference type="Pfam" id="PF24883">
    <property type="entry name" value="NPHP3_N"/>
    <property type="match status" value="1"/>
</dbReference>
<organism evidence="4 5">
    <name type="scientific">Trichoderma parareesei</name>
    <name type="common">Filamentous fungus</name>
    <dbReference type="NCBI Taxonomy" id="858221"/>
    <lineage>
        <taxon>Eukaryota</taxon>
        <taxon>Fungi</taxon>
        <taxon>Dikarya</taxon>
        <taxon>Ascomycota</taxon>
        <taxon>Pezizomycotina</taxon>
        <taxon>Sordariomycetes</taxon>
        <taxon>Hypocreomycetidae</taxon>
        <taxon>Hypocreales</taxon>
        <taxon>Hypocreaceae</taxon>
        <taxon>Trichoderma</taxon>
    </lineage>
</organism>
<dbReference type="EMBL" id="LFMI01000038">
    <property type="protein sequence ID" value="OTA00126.1"/>
    <property type="molecule type" value="Genomic_DNA"/>
</dbReference>
<dbReference type="SUPFAM" id="SSF48403">
    <property type="entry name" value="Ankyrin repeat"/>
    <property type="match status" value="1"/>
</dbReference>
<dbReference type="AlphaFoldDB" id="A0A2H2ZCH6"/>
<dbReference type="InterPro" id="IPR002110">
    <property type="entry name" value="Ankyrin_rpt"/>
</dbReference>
<dbReference type="PANTHER" id="PTHR10039:SF16">
    <property type="entry name" value="GPI INOSITOL-DEACYLASE"/>
    <property type="match status" value="1"/>
</dbReference>
<dbReference type="SMART" id="SM00248">
    <property type="entry name" value="ANK"/>
    <property type="match status" value="6"/>
</dbReference>
<feature type="domain" description="GPI inositol-deacylase winged helix" evidence="2">
    <location>
        <begin position="294"/>
        <end position="371"/>
    </location>
</feature>
<dbReference type="Gene3D" id="3.40.50.300">
    <property type="entry name" value="P-loop containing nucleotide triphosphate hydrolases"/>
    <property type="match status" value="1"/>
</dbReference>
<dbReference type="InterPro" id="IPR036770">
    <property type="entry name" value="Ankyrin_rpt-contain_sf"/>
</dbReference>
<evidence type="ECO:0000259" key="3">
    <source>
        <dbReference type="Pfam" id="PF24883"/>
    </source>
</evidence>
<evidence type="ECO:0000259" key="2">
    <source>
        <dbReference type="Pfam" id="PF22939"/>
    </source>
</evidence>
<dbReference type="PANTHER" id="PTHR10039">
    <property type="entry name" value="AMELOGENIN"/>
    <property type="match status" value="1"/>
</dbReference>
<dbReference type="OrthoDB" id="7464126at2759"/>
<dbReference type="Gene3D" id="1.25.40.20">
    <property type="entry name" value="Ankyrin repeat-containing domain"/>
    <property type="match status" value="2"/>
</dbReference>
<dbReference type="InterPro" id="IPR054471">
    <property type="entry name" value="GPIID_WHD"/>
</dbReference>
<name>A0A2H2ZCH6_TRIPA</name>
<evidence type="ECO:0000313" key="4">
    <source>
        <dbReference type="EMBL" id="OTA00126.1"/>
    </source>
</evidence>
<accession>A0A2H2ZCH6</accession>
<gene>
    <name evidence="4" type="ORF">A9Z42_0044150</name>
</gene>
<protein>
    <submittedName>
        <fullName evidence="4">Uncharacterized protein</fullName>
    </submittedName>
</protein>
<keyword evidence="5" id="KW-1185">Reference proteome</keyword>
<proteinExistence type="predicted"/>
<dbReference type="Proteomes" id="UP000219286">
    <property type="component" value="Unassembled WGS sequence"/>
</dbReference>
<evidence type="ECO:0000313" key="5">
    <source>
        <dbReference type="Proteomes" id="UP000219286"/>
    </source>
</evidence>
<dbReference type="InterPro" id="IPR056884">
    <property type="entry name" value="NPHP3-like_N"/>
</dbReference>
<dbReference type="Pfam" id="PF22939">
    <property type="entry name" value="WHD_GPIID"/>
    <property type="match status" value="1"/>
</dbReference>
<evidence type="ECO:0000256" key="1">
    <source>
        <dbReference type="ARBA" id="ARBA00022737"/>
    </source>
</evidence>
<dbReference type="InterPro" id="IPR027417">
    <property type="entry name" value="P-loop_NTPase"/>
</dbReference>
<reference evidence="4 5" key="1">
    <citation type="journal article" date="2015" name="Genome Announc.">
        <title>Genome sequence and annotation of Trichoderma parareesei, the ancestor of the cellulase producer Trichoderma reesei.</title>
        <authorList>
            <person name="Yang D."/>
            <person name="Pomraning K."/>
            <person name="Kopchinskiy A."/>
            <person name="Karimi Aghcheh R."/>
            <person name="Atanasova L."/>
            <person name="Chenthamara K."/>
            <person name="Baker S.E."/>
            <person name="Zhang R."/>
            <person name="Shen Q."/>
            <person name="Freitag M."/>
            <person name="Kubicek C.P."/>
            <person name="Druzhinina I.S."/>
        </authorList>
    </citation>
    <scope>NUCLEOTIDE SEQUENCE [LARGE SCALE GENOMIC DNA]</scope>
    <source>
        <strain evidence="4 5">CBS 125925</strain>
    </source>
</reference>